<evidence type="ECO:0000256" key="1">
    <source>
        <dbReference type="ARBA" id="ARBA00004651"/>
    </source>
</evidence>
<dbReference type="RefSeq" id="WP_376849401.1">
    <property type="nucleotide sequence ID" value="NZ_JBHSMF010000006.1"/>
</dbReference>
<dbReference type="PANTHER" id="PTHR36115:SF10">
    <property type="entry name" value="RDD DOMAIN-CONTAINING PROTEIN"/>
    <property type="match status" value="1"/>
</dbReference>
<gene>
    <name evidence="8" type="ORF">ACFPOE_07430</name>
</gene>
<dbReference type="EMBL" id="JBHSMF010000006">
    <property type="protein sequence ID" value="MFC5497359.1"/>
    <property type="molecule type" value="Genomic_DNA"/>
</dbReference>
<dbReference type="Pfam" id="PF06271">
    <property type="entry name" value="RDD"/>
    <property type="match status" value="1"/>
</dbReference>
<dbReference type="PANTHER" id="PTHR36115">
    <property type="entry name" value="PROLINE-RICH ANTIGEN HOMOLOG-RELATED"/>
    <property type="match status" value="1"/>
</dbReference>
<evidence type="ECO:0000259" key="7">
    <source>
        <dbReference type="Pfam" id="PF06271"/>
    </source>
</evidence>
<keyword evidence="2" id="KW-1003">Cell membrane</keyword>
<evidence type="ECO:0000256" key="5">
    <source>
        <dbReference type="ARBA" id="ARBA00023136"/>
    </source>
</evidence>
<keyword evidence="3 6" id="KW-0812">Transmembrane</keyword>
<evidence type="ECO:0000256" key="4">
    <source>
        <dbReference type="ARBA" id="ARBA00022989"/>
    </source>
</evidence>
<feature type="transmembrane region" description="Helical" evidence="6">
    <location>
        <begin position="98"/>
        <end position="117"/>
    </location>
</feature>
<dbReference type="Proteomes" id="UP001596037">
    <property type="component" value="Unassembled WGS sequence"/>
</dbReference>
<proteinExistence type="predicted"/>
<reference evidence="9" key="1">
    <citation type="journal article" date="2019" name="Int. J. Syst. Evol. Microbiol.">
        <title>The Global Catalogue of Microorganisms (GCM) 10K type strain sequencing project: providing services to taxonomists for standard genome sequencing and annotation.</title>
        <authorList>
            <consortium name="The Broad Institute Genomics Platform"/>
            <consortium name="The Broad Institute Genome Sequencing Center for Infectious Disease"/>
            <person name="Wu L."/>
            <person name="Ma J."/>
        </authorList>
    </citation>
    <scope>NUCLEOTIDE SEQUENCE [LARGE SCALE GENOMIC DNA]</scope>
    <source>
        <strain evidence="9">CCUG 57401</strain>
    </source>
</reference>
<feature type="domain" description="RDD" evidence="7">
    <location>
        <begin position="10"/>
        <end position="156"/>
    </location>
</feature>
<comment type="caution">
    <text evidence="8">The sequence shown here is derived from an EMBL/GenBank/DDBJ whole genome shotgun (WGS) entry which is preliminary data.</text>
</comment>
<evidence type="ECO:0000256" key="3">
    <source>
        <dbReference type="ARBA" id="ARBA00022692"/>
    </source>
</evidence>
<sequence>MSPTDSLMAPTLVRRLACMLYESTLVFGIAVGAGLLFSIPAGMRSGMDERRPLFLAFIVVVLGIYFVWCWVRGQTLAMKTWGIRVVDRHGRPLGQLRALFRYACCWLWVLPPLAVVAPMKMSAGGMFGALLGWIALLALASNFHPQRQFWHDELAGTRLIPAPTAGK</sequence>
<evidence type="ECO:0000313" key="8">
    <source>
        <dbReference type="EMBL" id="MFC5497359.1"/>
    </source>
</evidence>
<feature type="transmembrane region" description="Helical" evidence="6">
    <location>
        <begin position="53"/>
        <end position="71"/>
    </location>
</feature>
<dbReference type="InterPro" id="IPR010432">
    <property type="entry name" value="RDD"/>
</dbReference>
<comment type="subcellular location">
    <subcellularLocation>
        <location evidence="1">Cell membrane</location>
        <topology evidence="1">Multi-pass membrane protein</topology>
    </subcellularLocation>
</comment>
<evidence type="ECO:0000313" key="9">
    <source>
        <dbReference type="Proteomes" id="UP001596037"/>
    </source>
</evidence>
<protein>
    <submittedName>
        <fullName evidence="8">RDD family protein</fullName>
    </submittedName>
</protein>
<feature type="transmembrane region" description="Helical" evidence="6">
    <location>
        <begin position="20"/>
        <end position="41"/>
    </location>
</feature>
<dbReference type="InterPro" id="IPR051791">
    <property type="entry name" value="Pra-immunoreactive"/>
</dbReference>
<evidence type="ECO:0000256" key="6">
    <source>
        <dbReference type="SAM" id="Phobius"/>
    </source>
</evidence>
<keyword evidence="9" id="KW-1185">Reference proteome</keyword>
<feature type="transmembrane region" description="Helical" evidence="6">
    <location>
        <begin position="123"/>
        <end position="140"/>
    </location>
</feature>
<organism evidence="8 9">
    <name type="scientific">Caenimonas terrae</name>
    <dbReference type="NCBI Taxonomy" id="696074"/>
    <lineage>
        <taxon>Bacteria</taxon>
        <taxon>Pseudomonadati</taxon>
        <taxon>Pseudomonadota</taxon>
        <taxon>Betaproteobacteria</taxon>
        <taxon>Burkholderiales</taxon>
        <taxon>Comamonadaceae</taxon>
        <taxon>Caenimonas</taxon>
    </lineage>
</organism>
<accession>A0ABW0NBQ9</accession>
<evidence type="ECO:0000256" key="2">
    <source>
        <dbReference type="ARBA" id="ARBA00022475"/>
    </source>
</evidence>
<name>A0ABW0NBQ9_9BURK</name>
<keyword evidence="5 6" id="KW-0472">Membrane</keyword>
<keyword evidence="4 6" id="KW-1133">Transmembrane helix</keyword>